<dbReference type="PANTHER" id="PTHR43818">
    <property type="entry name" value="BCDNA.GH03377"/>
    <property type="match status" value="1"/>
</dbReference>
<reference evidence="4" key="1">
    <citation type="submission" date="2020-08" db="EMBL/GenBank/DDBJ databases">
        <title>Genomic Encyclopedia of Type Strains, Phase IV (KMG-IV): sequencing the most valuable type-strain genomes for metagenomic binning, comparative biology and taxonomic classification.</title>
        <authorList>
            <person name="Goeker M."/>
        </authorList>
    </citation>
    <scope>NUCLEOTIDE SEQUENCE [LARGE SCALE GENOMIC DNA]</scope>
    <source>
        <strain evidence="4">DSM 105040</strain>
    </source>
</reference>
<dbReference type="Pfam" id="PF22725">
    <property type="entry name" value="GFO_IDH_MocA_C3"/>
    <property type="match status" value="1"/>
</dbReference>
<keyword evidence="1" id="KW-0560">Oxidoreductase</keyword>
<organism evidence="4 5">
    <name type="scientific">Actibacterium naphthalenivorans</name>
    <dbReference type="NCBI Taxonomy" id="1614693"/>
    <lineage>
        <taxon>Bacteria</taxon>
        <taxon>Pseudomonadati</taxon>
        <taxon>Pseudomonadota</taxon>
        <taxon>Alphaproteobacteria</taxon>
        <taxon>Rhodobacterales</taxon>
        <taxon>Roseobacteraceae</taxon>
        <taxon>Actibacterium</taxon>
    </lineage>
</organism>
<evidence type="ECO:0000313" key="5">
    <source>
        <dbReference type="Proteomes" id="UP000585681"/>
    </source>
</evidence>
<dbReference type="InterPro" id="IPR000683">
    <property type="entry name" value="Gfo/Idh/MocA-like_OxRdtase_N"/>
</dbReference>
<gene>
    <name evidence="4" type="ORF">GGR17_001000</name>
</gene>
<feature type="domain" description="GFO/IDH/MocA-like oxidoreductase" evidence="3">
    <location>
        <begin position="133"/>
        <end position="260"/>
    </location>
</feature>
<dbReference type="Gene3D" id="3.40.50.720">
    <property type="entry name" value="NAD(P)-binding Rossmann-like Domain"/>
    <property type="match status" value="1"/>
</dbReference>
<feature type="domain" description="Gfo/Idh/MocA-like oxidoreductase N-terminal" evidence="2">
    <location>
        <begin position="7"/>
        <end position="121"/>
    </location>
</feature>
<dbReference type="Proteomes" id="UP000585681">
    <property type="component" value="Unassembled WGS sequence"/>
</dbReference>
<dbReference type="Pfam" id="PF01408">
    <property type="entry name" value="GFO_IDH_MocA"/>
    <property type="match status" value="1"/>
</dbReference>
<evidence type="ECO:0000259" key="2">
    <source>
        <dbReference type="Pfam" id="PF01408"/>
    </source>
</evidence>
<protein>
    <submittedName>
        <fullName evidence="4">Putative dehydrogenase</fullName>
    </submittedName>
</protein>
<dbReference type="SUPFAM" id="SSF55347">
    <property type="entry name" value="Glyceraldehyde-3-phosphate dehydrogenase-like, C-terminal domain"/>
    <property type="match status" value="1"/>
</dbReference>
<dbReference type="GO" id="GO:0016491">
    <property type="term" value="F:oxidoreductase activity"/>
    <property type="evidence" value="ECO:0007669"/>
    <property type="project" value="UniProtKB-KW"/>
</dbReference>
<evidence type="ECO:0000313" key="4">
    <source>
        <dbReference type="EMBL" id="MBB4021209.1"/>
    </source>
</evidence>
<dbReference type="InterPro" id="IPR050463">
    <property type="entry name" value="Gfo/Idh/MocA_oxidrdct_glycsds"/>
</dbReference>
<comment type="caution">
    <text evidence="4">The sequence shown here is derived from an EMBL/GenBank/DDBJ whole genome shotgun (WGS) entry which is preliminary data.</text>
</comment>
<name>A0A840CD40_9RHOB</name>
<evidence type="ECO:0000259" key="3">
    <source>
        <dbReference type="Pfam" id="PF22725"/>
    </source>
</evidence>
<proteinExistence type="predicted"/>
<dbReference type="InterPro" id="IPR055170">
    <property type="entry name" value="GFO_IDH_MocA-like_dom"/>
</dbReference>
<dbReference type="GO" id="GO:0000166">
    <property type="term" value="F:nucleotide binding"/>
    <property type="evidence" value="ECO:0007669"/>
    <property type="project" value="InterPro"/>
</dbReference>
<dbReference type="AlphaFoldDB" id="A0A840CD40"/>
<accession>A0A840CD40</accession>
<dbReference type="Gene3D" id="3.30.360.10">
    <property type="entry name" value="Dihydrodipicolinate Reductase, domain 2"/>
    <property type="match status" value="1"/>
</dbReference>
<sequence length="346" mass="36578">MVRSRPRLGFLGLGWIGRNRMEAMAATDMGEIVAYADLDPQAVAESDTLAATATRTDSLEEILALQPDGVVIATPSALHAQQAIQALEAGASVFCQKPLGRNAGETAAVVAAARAADRLLATDMSYRHTAAVRAIAAEIASGGMGEICAVDLTFHNAYGPDKPWFRNRALSGGGCLIDLGVHLVDLALWLLDWPQVECTAAALKAAGRPLDPAGEAVEDLAFATLDTATGVPIRLACSWNLPAGCDCVLRLDFFGTKGGVSIVNRGGSFFNFEAWRHDGCETRLLSAPPDDWGGRAAVDWLSRLAHGEGFDAECAQLVTVARTLDAIYARAGFPEPESPSVTKEMK</sequence>
<dbReference type="PANTHER" id="PTHR43818:SF11">
    <property type="entry name" value="BCDNA.GH03377"/>
    <property type="match status" value="1"/>
</dbReference>
<dbReference type="InterPro" id="IPR036291">
    <property type="entry name" value="NAD(P)-bd_dom_sf"/>
</dbReference>
<evidence type="ECO:0000256" key="1">
    <source>
        <dbReference type="ARBA" id="ARBA00023002"/>
    </source>
</evidence>
<dbReference type="SUPFAM" id="SSF51735">
    <property type="entry name" value="NAD(P)-binding Rossmann-fold domains"/>
    <property type="match status" value="1"/>
</dbReference>
<dbReference type="EMBL" id="JACIEQ010000001">
    <property type="protein sequence ID" value="MBB4021209.1"/>
    <property type="molecule type" value="Genomic_DNA"/>
</dbReference>
<keyword evidence="5" id="KW-1185">Reference proteome</keyword>